<dbReference type="InterPro" id="IPR039272">
    <property type="entry name" value="CLEC16A/TT9"/>
</dbReference>
<keyword evidence="18" id="KW-1185">Reference proteome</keyword>
<dbReference type="OrthoDB" id="294052at2759"/>
<evidence type="ECO:0000256" key="3">
    <source>
        <dbReference type="ARBA" id="ARBA00006441"/>
    </source>
</evidence>
<protein>
    <submittedName>
        <fullName evidence="17">Uncharacterized protein</fullName>
    </submittedName>
</protein>
<dbReference type="Pfam" id="PF00153">
    <property type="entry name" value="Mito_carr"/>
    <property type="match status" value="3"/>
</dbReference>
<keyword evidence="6" id="KW-0677">Repeat</keyword>
<dbReference type="Gene3D" id="1.50.40.10">
    <property type="entry name" value="Mitochondrial carrier domain"/>
    <property type="match status" value="1"/>
</dbReference>
<feature type="transmembrane region" description="Helical" evidence="14">
    <location>
        <begin position="250"/>
        <end position="273"/>
    </location>
</feature>
<evidence type="ECO:0000256" key="5">
    <source>
        <dbReference type="ARBA" id="ARBA00022692"/>
    </source>
</evidence>
<evidence type="ECO:0000256" key="9">
    <source>
        <dbReference type="ARBA" id="ARBA00023006"/>
    </source>
</evidence>
<dbReference type="GO" id="GO:0007034">
    <property type="term" value="P:vacuolar transport"/>
    <property type="evidence" value="ECO:0007669"/>
    <property type="project" value="TreeGrafter"/>
</dbReference>
<keyword evidence="7" id="KW-0999">Mitochondrion inner membrane</keyword>
<dbReference type="PANTHER" id="PTHR21481:SF0">
    <property type="entry name" value="PROTEIN CLEC16A"/>
    <property type="match status" value="1"/>
</dbReference>
<evidence type="ECO:0000313" key="18">
    <source>
        <dbReference type="Proteomes" id="UP001107558"/>
    </source>
</evidence>
<dbReference type="PRINTS" id="PR00926">
    <property type="entry name" value="MITOCARRIER"/>
</dbReference>
<feature type="compositionally biased region" description="Polar residues" evidence="13">
    <location>
        <begin position="702"/>
        <end position="721"/>
    </location>
</feature>
<gene>
    <name evidence="17" type="ORF">PVAND_009867</name>
</gene>
<feature type="domain" description="FPL" evidence="15">
    <location>
        <begin position="330"/>
        <end position="479"/>
    </location>
</feature>
<evidence type="ECO:0000259" key="16">
    <source>
        <dbReference type="Pfam" id="PF19439"/>
    </source>
</evidence>
<sequence length="1278" mass="143176">MTESIDIDIQTTIKPNLYWTSLIAGGVAGLVVDVSLFPIDTIKTRLQSERGFWRSGGFKGIYKGLAPAAAGSTPSAALFFVTYESLKSFLSQRVAKEQAPLVHMIAASCGEIVACLIRVPVEIAKQRRQALLVKKGTSSIQLLYQAFKQDGLSKGVYRGFCVTIFREVPFSFIQFPLWEYLKTQWEPYTGLTLNPISVAMCGAVSGGIAAALTTPLDVLKTRIMLAESDAKNKSIGKLLKSIYRENGMRGLFSGIVPRVMWITLGGAIFFGFYDLTTKFLQNNDMKSWFGLTQRSPKNRLSLDNLKNLLSVLEKNKTVSEANRGLLVESLRCIAEILIWGDQNDGSVFDFFLEKNMLSYFLHIMRQKSGGSSFVCVQLLQTLNILFENIRNETSLYYLLSNNHVNSIIVHKFDFSDEDVMGYFILFLKTLSLKLNSHTIHFFYNEHTNDFPLYTEAIKFFNHPESMVRIAVRTISLNVYKVDNESMQQFIRDRTAAPYFSNLVWFIGKHVLELDACVRNDQDHQSQHRLSNLVAEHLDHLHYLNDILLLEIEGLNAVLTEHLLHKLFVPLYVYSLTPPTPDLAVVTRNLAAVLNKIVDIDDVAETCDNPRVSSIVALFLLSLVFLVISHSPLVHALAWVILNGDHSVFKEGAAEILNNYIQRREGSMVALGFVQPRESLEEALDSSSLNNLSPSTSGIINNDTSSGSSSPIARQNDSSDASLSEEIEKKSCRPFLDMILHSLDCNENDYVALLALCLLYALANNKGLNKDWLDLVLNKSSSPVATQYNDVLIDKLLNIIHISSTPSCRVRLVTIELTLKLLTQLLNSNSSQISDNHRTSLQQARSQSMTVLKNFYKSEDIFLDLFEDEYNEMVKSNLNVEFLCMDETILLPPTNTPLTGIEFSRRLPCGEVEKARRAIRFFFLIRKMCQSINNEVEQLLPLTNPSHCVQIENALDLNNSDLIACTVIMKDGTKYRRFLVIDILQLILVEPDPRKLGFGIAKFVGFLQDVEVNGDKDDSRCLHLTIHRGGPSNNRTPILSAKFIFDDHIRCMAAKQRLTKGRSKARQKKMYQIAQLLEIPQLNESPTPIYSSMLRETRTARTPREHRPLFSTSNRIPGVASALRRESMPSGSVSRSQLVSSRTSMDGSQKPSSPPINTPKSRDGSKNRRSHSGTPKSRDGSPRVERTSEEIPMENLNSNPSSRCSSNAPSRSHTPSRLTTDSTNTLSLAKEVISTSTINGNIRQRSEETSFIGSSSSNGNSTGNVEEKEKRRKGAIETV</sequence>
<keyword evidence="8 14" id="KW-1133">Transmembrane helix</keyword>
<dbReference type="GO" id="GO:0005794">
    <property type="term" value="C:Golgi apparatus"/>
    <property type="evidence" value="ECO:0007669"/>
    <property type="project" value="TreeGrafter"/>
</dbReference>
<evidence type="ECO:0000256" key="13">
    <source>
        <dbReference type="SAM" id="MobiDB-lite"/>
    </source>
</evidence>
<dbReference type="InterPro" id="IPR002067">
    <property type="entry name" value="MCP"/>
</dbReference>
<evidence type="ECO:0000256" key="7">
    <source>
        <dbReference type="ARBA" id="ARBA00022792"/>
    </source>
</evidence>
<accession>A0A9J6CEJ8</accession>
<dbReference type="GO" id="GO:0006914">
    <property type="term" value="P:autophagy"/>
    <property type="evidence" value="ECO:0007669"/>
    <property type="project" value="UniProtKB-KW"/>
</dbReference>
<organism evidence="17 18">
    <name type="scientific">Polypedilum vanderplanki</name>
    <name type="common">Sleeping chironomid midge</name>
    <dbReference type="NCBI Taxonomy" id="319348"/>
    <lineage>
        <taxon>Eukaryota</taxon>
        <taxon>Metazoa</taxon>
        <taxon>Ecdysozoa</taxon>
        <taxon>Arthropoda</taxon>
        <taxon>Hexapoda</taxon>
        <taxon>Insecta</taxon>
        <taxon>Pterygota</taxon>
        <taxon>Neoptera</taxon>
        <taxon>Endopterygota</taxon>
        <taxon>Diptera</taxon>
        <taxon>Nematocera</taxon>
        <taxon>Chironomoidea</taxon>
        <taxon>Chironomidae</taxon>
        <taxon>Chironominae</taxon>
        <taxon>Polypedilum</taxon>
        <taxon>Polypedilum</taxon>
    </lineage>
</organism>
<feature type="region of interest" description="Disordered" evidence="13">
    <location>
        <begin position="1243"/>
        <end position="1278"/>
    </location>
</feature>
<evidence type="ECO:0000256" key="4">
    <source>
        <dbReference type="ARBA" id="ARBA00022448"/>
    </source>
</evidence>
<dbReference type="GO" id="GO:0016197">
    <property type="term" value="P:endosomal transport"/>
    <property type="evidence" value="ECO:0007669"/>
    <property type="project" value="TreeGrafter"/>
</dbReference>
<comment type="similarity">
    <text evidence="2">Belongs to the mitochondrial carrier (TC 2.A.29) family.</text>
</comment>
<evidence type="ECO:0000256" key="8">
    <source>
        <dbReference type="ARBA" id="ARBA00022989"/>
    </source>
</evidence>
<dbReference type="InterPro" id="IPR019155">
    <property type="entry name" value="CLEC16A/TT9_N"/>
</dbReference>
<dbReference type="SUPFAM" id="SSF103506">
    <property type="entry name" value="Mitochondrial carrier"/>
    <property type="match status" value="1"/>
</dbReference>
<feature type="compositionally biased region" description="Low complexity" evidence="13">
    <location>
        <begin position="1129"/>
        <end position="1143"/>
    </location>
</feature>
<feature type="compositionally biased region" description="Basic and acidic residues" evidence="13">
    <location>
        <begin position="1175"/>
        <end position="1188"/>
    </location>
</feature>
<feature type="region of interest" description="Disordered" evidence="13">
    <location>
        <begin position="1096"/>
        <end position="1221"/>
    </location>
</feature>
<feature type="region of interest" description="Disordered" evidence="13">
    <location>
        <begin position="702"/>
        <end position="724"/>
    </location>
</feature>
<comment type="caution">
    <text evidence="17">The sequence shown here is derived from an EMBL/GenBank/DDBJ whole genome shotgun (WGS) entry which is preliminary data.</text>
</comment>
<dbReference type="FunFam" id="1.50.40.10:FF:000018">
    <property type="entry name" value="S-adenosylmethionine mitochondrial carrier protein-like"/>
    <property type="match status" value="1"/>
</dbReference>
<feature type="compositionally biased region" description="Basic and acidic residues" evidence="13">
    <location>
        <begin position="1096"/>
        <end position="1107"/>
    </location>
</feature>
<keyword evidence="5 12" id="KW-0812">Transmembrane</keyword>
<feature type="domain" description="CLEC16A/TT9 C-terminal" evidence="16">
    <location>
        <begin position="721"/>
        <end position="1235"/>
    </location>
</feature>
<feature type="repeat" description="Solcar" evidence="12">
    <location>
        <begin position="98"/>
        <end position="184"/>
    </location>
</feature>
<dbReference type="InterPro" id="IPR018108">
    <property type="entry name" value="MCP_transmembrane"/>
</dbReference>
<dbReference type="Pfam" id="PF09758">
    <property type="entry name" value="FPL"/>
    <property type="match status" value="1"/>
</dbReference>
<dbReference type="Proteomes" id="UP001107558">
    <property type="component" value="Chromosome 1"/>
</dbReference>
<dbReference type="InterPro" id="IPR023395">
    <property type="entry name" value="MCP_dom_sf"/>
</dbReference>
<feature type="domain" description="CLEC16A/TT9 C-terminal" evidence="16">
    <location>
        <begin position="527"/>
        <end position="686"/>
    </location>
</feature>
<dbReference type="EMBL" id="JADBJN010000001">
    <property type="protein sequence ID" value="KAG5680357.1"/>
    <property type="molecule type" value="Genomic_DNA"/>
</dbReference>
<dbReference type="GO" id="GO:0005770">
    <property type="term" value="C:late endosome"/>
    <property type="evidence" value="ECO:0007669"/>
    <property type="project" value="TreeGrafter"/>
</dbReference>
<dbReference type="GO" id="GO:0055085">
    <property type="term" value="P:transmembrane transport"/>
    <property type="evidence" value="ECO:0007669"/>
    <property type="project" value="InterPro"/>
</dbReference>
<feature type="compositionally biased region" description="Low complexity" evidence="13">
    <location>
        <begin position="1248"/>
        <end position="1263"/>
    </location>
</feature>
<keyword evidence="10" id="KW-0496">Mitochondrion</keyword>
<evidence type="ECO:0000259" key="15">
    <source>
        <dbReference type="Pfam" id="PF09758"/>
    </source>
</evidence>
<dbReference type="GO" id="GO:0005743">
    <property type="term" value="C:mitochondrial inner membrane"/>
    <property type="evidence" value="ECO:0007669"/>
    <property type="project" value="UniProtKB-SubCell"/>
</dbReference>
<dbReference type="AlphaFoldDB" id="A0A9J6CEJ8"/>
<dbReference type="Pfam" id="PF19439">
    <property type="entry name" value="CLEC16A_C"/>
    <property type="match status" value="2"/>
</dbReference>
<keyword evidence="11 12" id="KW-0472">Membrane</keyword>
<comment type="subcellular location">
    <subcellularLocation>
        <location evidence="1">Mitochondrion inner membrane</location>
        <topology evidence="1">Multi-pass membrane protein</topology>
    </subcellularLocation>
</comment>
<evidence type="ECO:0000256" key="6">
    <source>
        <dbReference type="ARBA" id="ARBA00022737"/>
    </source>
</evidence>
<name>A0A9J6CEJ8_POLVA</name>
<keyword evidence="9" id="KW-0072">Autophagy</keyword>
<keyword evidence="4" id="KW-0813">Transport</keyword>
<reference evidence="17" key="1">
    <citation type="submission" date="2021-03" db="EMBL/GenBank/DDBJ databases">
        <title>Chromosome level genome of the anhydrobiotic midge Polypedilum vanderplanki.</title>
        <authorList>
            <person name="Yoshida Y."/>
            <person name="Kikawada T."/>
            <person name="Gusev O."/>
        </authorList>
    </citation>
    <scope>NUCLEOTIDE SEQUENCE</scope>
    <source>
        <strain evidence="17">NIAS01</strain>
        <tissue evidence="17">Whole body or cell culture</tissue>
    </source>
</reference>
<feature type="transmembrane region" description="Helical" evidence="14">
    <location>
        <begin position="17"/>
        <end position="39"/>
    </location>
</feature>
<evidence type="ECO:0000313" key="17">
    <source>
        <dbReference type="EMBL" id="KAG5680357.1"/>
    </source>
</evidence>
<dbReference type="PROSITE" id="PS50920">
    <property type="entry name" value="SOLCAR"/>
    <property type="match status" value="3"/>
</dbReference>
<evidence type="ECO:0000256" key="10">
    <source>
        <dbReference type="ARBA" id="ARBA00023128"/>
    </source>
</evidence>
<evidence type="ECO:0000256" key="12">
    <source>
        <dbReference type="PROSITE-ProRule" id="PRU00282"/>
    </source>
</evidence>
<evidence type="ECO:0000256" key="2">
    <source>
        <dbReference type="ARBA" id="ARBA00006375"/>
    </source>
</evidence>
<dbReference type="InterPro" id="IPR045820">
    <property type="entry name" value="CLEC16A/TT9_C"/>
</dbReference>
<proteinExistence type="inferred from homology"/>
<dbReference type="GO" id="GO:1901096">
    <property type="term" value="P:regulation of autophagosome maturation"/>
    <property type="evidence" value="ECO:0007669"/>
    <property type="project" value="TreeGrafter"/>
</dbReference>
<feature type="repeat" description="Solcar" evidence="12">
    <location>
        <begin position="16"/>
        <end position="89"/>
    </location>
</feature>
<dbReference type="PANTHER" id="PTHR21481">
    <property type="entry name" value="PROTEIN CLEC16A"/>
    <property type="match status" value="1"/>
</dbReference>
<evidence type="ECO:0000256" key="1">
    <source>
        <dbReference type="ARBA" id="ARBA00004448"/>
    </source>
</evidence>
<feature type="compositionally biased region" description="Low complexity" evidence="13">
    <location>
        <begin position="1194"/>
        <end position="1211"/>
    </location>
</feature>
<feature type="compositionally biased region" description="Polar residues" evidence="13">
    <location>
        <begin position="1212"/>
        <end position="1221"/>
    </location>
</feature>
<evidence type="ECO:0000256" key="11">
    <source>
        <dbReference type="ARBA" id="ARBA00023136"/>
    </source>
</evidence>
<feature type="repeat" description="Solcar" evidence="12">
    <location>
        <begin position="193"/>
        <end position="279"/>
    </location>
</feature>
<evidence type="ECO:0000256" key="14">
    <source>
        <dbReference type="SAM" id="Phobius"/>
    </source>
</evidence>
<comment type="similarity">
    <text evidence="3">Belongs to the CLEC16A/gop-1 family.</text>
</comment>